<name>A0ABY4DZ45_9NEIS</name>
<protein>
    <submittedName>
        <fullName evidence="2">Uncharacterized protein</fullName>
    </submittedName>
</protein>
<keyword evidence="1" id="KW-0732">Signal</keyword>
<feature type="chain" id="PRO_5046997236" evidence="1">
    <location>
        <begin position="28"/>
        <end position="416"/>
    </location>
</feature>
<proteinExistence type="predicted"/>
<reference evidence="2 3" key="1">
    <citation type="journal article" date="2022" name="Res Sq">
        <title>Evolution of multicellular longitudinally dividing oral cavity symbionts (Neisseriaceae).</title>
        <authorList>
            <person name="Nyongesa S."/>
            <person name="Weber P."/>
            <person name="Bernet E."/>
            <person name="Pullido F."/>
            <person name="Nieckarz M."/>
            <person name="Delaby M."/>
            <person name="Nieves C."/>
            <person name="Viehboeck T."/>
            <person name="Krause N."/>
            <person name="Rivera-Millot A."/>
            <person name="Nakamura A."/>
            <person name="Vischer N."/>
            <person name="VanNieuwenhze M."/>
            <person name="Brun Y."/>
            <person name="Cava F."/>
            <person name="Bulgheresi S."/>
            <person name="Veyrier F."/>
        </authorList>
    </citation>
    <scope>NUCLEOTIDE SEQUENCE [LARGE SCALE GENOMIC DNA]</scope>
    <source>
        <strain evidence="2 3">SN4</strain>
    </source>
</reference>
<evidence type="ECO:0000313" key="3">
    <source>
        <dbReference type="Proteomes" id="UP000832011"/>
    </source>
</evidence>
<feature type="signal peptide" evidence="1">
    <location>
        <begin position="1"/>
        <end position="27"/>
    </location>
</feature>
<sequence length="416" mass="46960">MHSGLQRLVCKLGVFWAGVCLSAAAYADACELTVLQQLGWQTSAATVSTDDRGSDVNSVAVCQAQSLEAAQAQRLLKLQVGHAHDLQAALYGQSSRCAFQMQVRRAVFEATRKLSANRGFRFTWVQSGWLSFSGGSEAQGWRATKSFGRRYEPLWRNSLAFDAFVHGRLRTECGTGRQIAQLSMLRELFGDEGFDRMFSASELSIGTFVSLHDSDSILLGRHKGEQFADGNGRKTAAMGKQAWLGAPGFIEHVKPKSFVDDISNQAENFIIVDVGDAAQQQLQAAQGFERINADNERIWLWSQQLTMVGERYFERLLYEKDARLWQALPAKQYRIAKHMQDTLAQPQYRQFQVYVHPMGTKPLAYHIARLLDRNPRTPYKIELALHNLPTEIYPRWVQFQLQQCREHTTATPHTAS</sequence>
<evidence type="ECO:0000313" key="2">
    <source>
        <dbReference type="EMBL" id="UOO88514.1"/>
    </source>
</evidence>
<dbReference type="RefSeq" id="WP_058357801.1">
    <property type="nucleotide sequence ID" value="NZ_CABKVG010000010.1"/>
</dbReference>
<accession>A0ABY4DZ45</accession>
<dbReference type="EMBL" id="CP091511">
    <property type="protein sequence ID" value="UOO88514.1"/>
    <property type="molecule type" value="Genomic_DNA"/>
</dbReference>
<evidence type="ECO:0000256" key="1">
    <source>
        <dbReference type="SAM" id="SignalP"/>
    </source>
</evidence>
<keyword evidence="3" id="KW-1185">Reference proteome</keyword>
<organism evidence="2 3">
    <name type="scientific">Vitreoscilla massiliensis</name>
    <dbReference type="NCBI Taxonomy" id="1689272"/>
    <lineage>
        <taxon>Bacteria</taxon>
        <taxon>Pseudomonadati</taxon>
        <taxon>Pseudomonadota</taxon>
        <taxon>Betaproteobacteria</taxon>
        <taxon>Neisseriales</taxon>
        <taxon>Neisseriaceae</taxon>
        <taxon>Vitreoscilla</taxon>
    </lineage>
</organism>
<dbReference type="Proteomes" id="UP000832011">
    <property type="component" value="Chromosome"/>
</dbReference>
<gene>
    <name evidence="2" type="ORF">LVJ82_13710</name>
</gene>